<dbReference type="AlphaFoldDB" id="A0A2Z6PFG7"/>
<accession>A0A2Z6PFG7</accession>
<sequence>MIGDRIRIELWESLAHFWKIGELCIPAKHDKFGRRFAFARFVEVRDATTLLRKIEDLWFGTYKLRANISKFSKEEVGSGATGKQIGRVQQHNGNVNGGIPLANKGVQKGVSFKEALGGGGKKGTVTTGSRKKTQELGYNNDDEDLVGVLEIESVPENVDKLKHSYVGTLCDAKLAANAQMMISMEGFKDIKATLLGMDKILLSSNIKDGVERAYEADKQWWECKFSDLKPWSPIQKPIGRLIWVRIFGAPRHAWGWECFNRIVWSYGKLIQLDSQTEKQDRLDVARALIAVSSWNFVDEVMSIKVCNEHFVVRIVEERFGDFNLGVKREADSQIYSDGSLAENSQSDQDDIIDHGRPCDDGIGGGWVEGWPENSSSGQLQNGYCLEDTISVVSDTPEKGVGERVLDVQLKGIDESGVGRSEEQNFKLGEKDGNKRKDEACLALTRVGIEVGDEIHHMREDCVSSAHNRGERREMLVLSREVGEKEVRVCDPHPIDNGSGPPILDHALGLGCGINNNKNNKGKCIMEEGVDVAMKNRSLFLGGCSSKNIGLHGPREVLDVEYQGVRILKDKEVAQLEMLYENTLSERRELEGGQTKSMKSKKHNGGGGAVQGVNSMYTGESRQQNDEACRFYRIEAGRFFNIGMNLGVTTNAEKITMVERLMDLEAKDMRVVDEWEDDEVNQ</sequence>
<gene>
    <name evidence="2" type="ORF">TSUD_139970</name>
</gene>
<dbReference type="PANTHER" id="PTHR34427:SF5">
    <property type="entry name" value="DUF4283 DOMAIN-CONTAINING PROTEIN"/>
    <property type="match status" value="1"/>
</dbReference>
<organism evidence="2 3">
    <name type="scientific">Trifolium subterraneum</name>
    <name type="common">Subterranean clover</name>
    <dbReference type="NCBI Taxonomy" id="3900"/>
    <lineage>
        <taxon>Eukaryota</taxon>
        <taxon>Viridiplantae</taxon>
        <taxon>Streptophyta</taxon>
        <taxon>Embryophyta</taxon>
        <taxon>Tracheophyta</taxon>
        <taxon>Spermatophyta</taxon>
        <taxon>Magnoliopsida</taxon>
        <taxon>eudicotyledons</taxon>
        <taxon>Gunneridae</taxon>
        <taxon>Pentapetalae</taxon>
        <taxon>rosids</taxon>
        <taxon>fabids</taxon>
        <taxon>Fabales</taxon>
        <taxon>Fabaceae</taxon>
        <taxon>Papilionoideae</taxon>
        <taxon>50 kb inversion clade</taxon>
        <taxon>NPAAA clade</taxon>
        <taxon>Hologalegina</taxon>
        <taxon>IRL clade</taxon>
        <taxon>Trifolieae</taxon>
        <taxon>Trifolium</taxon>
    </lineage>
</organism>
<dbReference type="EMBL" id="DF974589">
    <property type="protein sequence ID" value="GAU49580.1"/>
    <property type="molecule type" value="Genomic_DNA"/>
</dbReference>
<feature type="region of interest" description="Disordered" evidence="1">
    <location>
        <begin position="587"/>
        <end position="620"/>
    </location>
</feature>
<reference evidence="3" key="1">
    <citation type="journal article" date="2017" name="Front. Plant Sci.">
        <title>Climate Clever Clovers: New Paradigm to Reduce the Environmental Footprint of Ruminants by Breeding Low Methanogenic Forages Utilizing Haplotype Variation.</title>
        <authorList>
            <person name="Kaur P."/>
            <person name="Appels R."/>
            <person name="Bayer P.E."/>
            <person name="Keeble-Gagnere G."/>
            <person name="Wang J."/>
            <person name="Hirakawa H."/>
            <person name="Shirasawa K."/>
            <person name="Vercoe P."/>
            <person name="Stefanova K."/>
            <person name="Durmic Z."/>
            <person name="Nichols P."/>
            <person name="Revell C."/>
            <person name="Isobe S.N."/>
            <person name="Edwards D."/>
            <person name="Erskine W."/>
        </authorList>
    </citation>
    <scope>NUCLEOTIDE SEQUENCE [LARGE SCALE GENOMIC DNA]</scope>
    <source>
        <strain evidence="3">cv. Daliak</strain>
    </source>
</reference>
<protein>
    <submittedName>
        <fullName evidence="2">Uncharacterized protein</fullName>
    </submittedName>
</protein>
<proteinExistence type="predicted"/>
<feature type="compositionally biased region" description="Polar residues" evidence="1">
    <location>
        <begin position="611"/>
        <end position="620"/>
    </location>
</feature>
<evidence type="ECO:0000313" key="3">
    <source>
        <dbReference type="Proteomes" id="UP000242715"/>
    </source>
</evidence>
<name>A0A2Z6PFG7_TRISU</name>
<dbReference type="PANTHER" id="PTHR34427">
    <property type="entry name" value="DUF4283 DOMAIN PROTEIN"/>
    <property type="match status" value="1"/>
</dbReference>
<evidence type="ECO:0000256" key="1">
    <source>
        <dbReference type="SAM" id="MobiDB-lite"/>
    </source>
</evidence>
<dbReference type="OrthoDB" id="1737794at2759"/>
<evidence type="ECO:0000313" key="2">
    <source>
        <dbReference type="EMBL" id="GAU49580.1"/>
    </source>
</evidence>
<keyword evidence="3" id="KW-1185">Reference proteome</keyword>
<dbReference type="Proteomes" id="UP000242715">
    <property type="component" value="Unassembled WGS sequence"/>
</dbReference>